<dbReference type="PANTHER" id="PTHR10491">
    <property type="entry name" value="DTDP-4-DEHYDRORHAMNOSE REDUCTASE"/>
    <property type="match status" value="1"/>
</dbReference>
<sequence length="727" mass="82669">MEKEIAIWGGVECTVNRVGEQYFDQSEYSGHYNRGTNDIDLIGSLGIKMLRYPVLWEKHQPIKDGAIDWSFIEKNLERLRELEIVPIAGLVHHGSGPRHVNFFDGSFEKGLAEYARLVIEKFPWLEYFTPVNEPLTTARFCGLYGHWYPHGTSDYSFYKVLLSECKATVMAMQEIRKFKPNAKLIQTEDLGKSYSTPLLAYQAEFENQRRWISYDLLCGKVNEQHPMWEPLVEAGISESEILYFTENNCVPHVAGFNYYITSERYLDHEMNKYPEQYHGGNGKHTYADIEIVKVPLKQENGLSVLLHEAWEHLQIPLAITECHLHSTREDQMRWFNTVWKTVNKVKDEGVDIRAITAWAIFGLTGWNKLVTEPWGVYEPGVFNVSSNCPRPTALARFIQELTQHKVYYHPVLDNEGWWQRANRQQYGVKKVVQMKRKKLANCSPLLILGHDTLATAFARICEDRNIHHLLISSTELNTNDEQTVEQVIRELKPWSIVDASGYFQLDEAESDIEACLNTNCNGPVLLSSICKKHNIRFLTFSTDQVFNGAKDGAYTESDVVDPLNIYGLSKALAEEKIRANNPNALIIRTGNFFGPWDQANFVSTTLAELREGRTITAADDVTISPGYVPDLVHESLDLLLDCAQGIYHVSNSGKTSWANFATLIAMMAGYDTSLVQGVSIDQMGYLAPRPQNSLLESEKGIKLPSFETALQHYFEAYGSNYQTGIAV</sequence>
<evidence type="ECO:0000256" key="3">
    <source>
        <dbReference type="ARBA" id="ARBA00012929"/>
    </source>
</evidence>
<evidence type="ECO:0000313" key="8">
    <source>
        <dbReference type="EMBL" id="GEO08205.1"/>
    </source>
</evidence>
<dbReference type="InterPro" id="IPR001360">
    <property type="entry name" value="Glyco_hydro_1"/>
</dbReference>
<dbReference type="GO" id="GO:0019305">
    <property type="term" value="P:dTDP-rhamnose biosynthetic process"/>
    <property type="evidence" value="ECO:0007669"/>
    <property type="project" value="UniProtKB-UniPathway"/>
</dbReference>
<comment type="pathway">
    <text evidence="1 6">Carbohydrate biosynthesis; dTDP-L-rhamnose biosynthesis.</text>
</comment>
<dbReference type="PANTHER" id="PTHR10491:SF4">
    <property type="entry name" value="METHIONINE ADENOSYLTRANSFERASE 2 SUBUNIT BETA"/>
    <property type="match status" value="1"/>
</dbReference>
<dbReference type="OrthoDB" id="9803892at2"/>
<dbReference type="Proteomes" id="UP000321513">
    <property type="component" value="Unassembled WGS sequence"/>
</dbReference>
<dbReference type="InterPro" id="IPR005913">
    <property type="entry name" value="dTDP_dehydrorham_reduct"/>
</dbReference>
<keyword evidence="9" id="KW-1185">Reference proteome</keyword>
<dbReference type="Pfam" id="PF04321">
    <property type="entry name" value="RmlD_sub_bind"/>
    <property type="match status" value="1"/>
</dbReference>
<comment type="catalytic activity">
    <reaction evidence="5">
        <text>dTDP-beta-L-rhamnose + NADP(+) = dTDP-4-dehydro-beta-L-rhamnose + NADPH + H(+)</text>
        <dbReference type="Rhea" id="RHEA:21796"/>
        <dbReference type="ChEBI" id="CHEBI:15378"/>
        <dbReference type="ChEBI" id="CHEBI:57510"/>
        <dbReference type="ChEBI" id="CHEBI:57783"/>
        <dbReference type="ChEBI" id="CHEBI:58349"/>
        <dbReference type="ChEBI" id="CHEBI:62830"/>
        <dbReference type="EC" id="1.1.1.133"/>
    </reaction>
</comment>
<feature type="domain" description="RmlD-like substrate binding" evidence="7">
    <location>
        <begin position="445"/>
        <end position="716"/>
    </location>
</feature>
<dbReference type="Gene3D" id="3.90.25.10">
    <property type="entry name" value="UDP-galactose 4-epimerase, domain 1"/>
    <property type="match status" value="1"/>
</dbReference>
<evidence type="ECO:0000256" key="5">
    <source>
        <dbReference type="ARBA" id="ARBA00048200"/>
    </source>
</evidence>
<reference evidence="8 9" key="1">
    <citation type="submission" date="2019-07" db="EMBL/GenBank/DDBJ databases">
        <title>Whole genome shotgun sequence of Segetibacter aerophilus NBRC 106135.</title>
        <authorList>
            <person name="Hosoyama A."/>
            <person name="Uohara A."/>
            <person name="Ohji S."/>
            <person name="Ichikawa N."/>
        </authorList>
    </citation>
    <scope>NUCLEOTIDE SEQUENCE [LARGE SCALE GENOMIC DNA]</scope>
    <source>
        <strain evidence="8 9">NBRC 106135</strain>
    </source>
</reference>
<comment type="function">
    <text evidence="6">Catalyzes the reduction of dTDP-6-deoxy-L-lyxo-4-hexulose to yield dTDP-L-rhamnose.</text>
</comment>
<dbReference type="Gene3D" id="3.40.50.720">
    <property type="entry name" value="NAD(P)-binding Rossmann-like Domain"/>
    <property type="match status" value="1"/>
</dbReference>
<comment type="similarity">
    <text evidence="2 6">Belongs to the dTDP-4-dehydrorhamnose reductase family.</text>
</comment>
<name>A0A512B8B8_9BACT</name>
<dbReference type="RefSeq" id="WP_147202283.1">
    <property type="nucleotide sequence ID" value="NZ_BJYT01000002.1"/>
</dbReference>
<dbReference type="GO" id="GO:0008831">
    <property type="term" value="F:dTDP-4-dehydrorhamnose reductase activity"/>
    <property type="evidence" value="ECO:0007669"/>
    <property type="project" value="UniProtKB-EC"/>
</dbReference>
<evidence type="ECO:0000256" key="4">
    <source>
        <dbReference type="ARBA" id="ARBA00017099"/>
    </source>
</evidence>
<evidence type="ECO:0000256" key="1">
    <source>
        <dbReference type="ARBA" id="ARBA00004781"/>
    </source>
</evidence>
<dbReference type="GO" id="GO:0004553">
    <property type="term" value="F:hydrolase activity, hydrolyzing O-glycosyl compounds"/>
    <property type="evidence" value="ECO:0007669"/>
    <property type="project" value="InterPro"/>
</dbReference>
<evidence type="ECO:0000259" key="7">
    <source>
        <dbReference type="Pfam" id="PF04321"/>
    </source>
</evidence>
<keyword evidence="6" id="KW-0560">Oxidoreductase</keyword>
<dbReference type="SUPFAM" id="SSF51445">
    <property type="entry name" value="(Trans)glycosidases"/>
    <property type="match status" value="1"/>
</dbReference>
<dbReference type="EC" id="1.1.1.133" evidence="3 6"/>
<dbReference type="SUPFAM" id="SSF51735">
    <property type="entry name" value="NAD(P)-binding Rossmann-fold domains"/>
    <property type="match status" value="1"/>
</dbReference>
<dbReference type="EMBL" id="BJYT01000002">
    <property type="protein sequence ID" value="GEO08205.1"/>
    <property type="molecule type" value="Genomic_DNA"/>
</dbReference>
<dbReference type="Gene3D" id="3.20.20.80">
    <property type="entry name" value="Glycosidases"/>
    <property type="match status" value="1"/>
</dbReference>
<dbReference type="InterPro" id="IPR017853">
    <property type="entry name" value="GH"/>
</dbReference>
<dbReference type="GO" id="GO:0005975">
    <property type="term" value="P:carbohydrate metabolic process"/>
    <property type="evidence" value="ECO:0007669"/>
    <property type="project" value="InterPro"/>
</dbReference>
<comment type="caution">
    <text evidence="8">The sequence shown here is derived from an EMBL/GenBank/DDBJ whole genome shotgun (WGS) entry which is preliminary data.</text>
</comment>
<dbReference type="AlphaFoldDB" id="A0A512B8B8"/>
<dbReference type="Pfam" id="PF00232">
    <property type="entry name" value="Glyco_hydro_1"/>
    <property type="match status" value="1"/>
</dbReference>
<dbReference type="CDD" id="cd05254">
    <property type="entry name" value="dTDP_HR_like_SDR_e"/>
    <property type="match status" value="1"/>
</dbReference>
<dbReference type="UniPathway" id="UPA00124"/>
<gene>
    <name evidence="8" type="ORF">SAE01_07010</name>
</gene>
<proteinExistence type="inferred from homology"/>
<accession>A0A512B8B8</accession>
<dbReference type="InterPro" id="IPR036291">
    <property type="entry name" value="NAD(P)-bd_dom_sf"/>
</dbReference>
<keyword evidence="6" id="KW-0521">NADP</keyword>
<organism evidence="8 9">
    <name type="scientific">Segetibacter aerophilus</name>
    <dbReference type="NCBI Taxonomy" id="670293"/>
    <lineage>
        <taxon>Bacteria</taxon>
        <taxon>Pseudomonadati</taxon>
        <taxon>Bacteroidota</taxon>
        <taxon>Chitinophagia</taxon>
        <taxon>Chitinophagales</taxon>
        <taxon>Chitinophagaceae</taxon>
        <taxon>Segetibacter</taxon>
    </lineage>
</organism>
<evidence type="ECO:0000256" key="6">
    <source>
        <dbReference type="RuleBase" id="RU364082"/>
    </source>
</evidence>
<protein>
    <recommendedName>
        <fullName evidence="4 6">dTDP-4-dehydrorhamnose reductase</fullName>
        <ecNumber evidence="3 6">1.1.1.133</ecNumber>
    </recommendedName>
</protein>
<evidence type="ECO:0000256" key="2">
    <source>
        <dbReference type="ARBA" id="ARBA00010944"/>
    </source>
</evidence>
<evidence type="ECO:0000313" key="9">
    <source>
        <dbReference type="Proteomes" id="UP000321513"/>
    </source>
</evidence>
<dbReference type="InterPro" id="IPR029903">
    <property type="entry name" value="RmlD-like-bd"/>
</dbReference>